<dbReference type="Gene3D" id="1.10.10.1140">
    <property type="entry name" value="Glutamine-dependent NAD+ synthetase, C-terminal domain"/>
    <property type="match status" value="1"/>
</dbReference>
<comment type="caution">
    <text evidence="10">The sequence shown here is derived from an EMBL/GenBank/DDBJ whole genome shotgun (WGS) entry which is preliminary data.</text>
</comment>
<dbReference type="AlphaFoldDB" id="S2W662"/>
<dbReference type="PATRIC" id="fig|883161.3.peg.474"/>
<evidence type="ECO:0000313" key="11">
    <source>
        <dbReference type="Proteomes" id="UP000014417"/>
    </source>
</evidence>
<dbReference type="NCBIfam" id="TIGR00552">
    <property type="entry name" value="nadE"/>
    <property type="match status" value="1"/>
</dbReference>
<dbReference type="Proteomes" id="UP000014417">
    <property type="component" value="Unassembled WGS sequence"/>
</dbReference>
<evidence type="ECO:0000256" key="5">
    <source>
        <dbReference type="ARBA" id="ARBA00022840"/>
    </source>
</evidence>
<dbReference type="CDD" id="cd00553">
    <property type="entry name" value="NAD_synthase"/>
    <property type="match status" value="1"/>
</dbReference>
<dbReference type="PANTHER" id="PTHR23090:SF9">
    <property type="entry name" value="GLUTAMINE-DEPENDENT NAD(+) SYNTHETASE"/>
    <property type="match status" value="1"/>
</dbReference>
<evidence type="ECO:0000259" key="9">
    <source>
        <dbReference type="PROSITE" id="PS50263"/>
    </source>
</evidence>
<dbReference type="CDD" id="cd07570">
    <property type="entry name" value="GAT_Gln-NAD-synth"/>
    <property type="match status" value="1"/>
</dbReference>
<organism evidence="10 11">
    <name type="scientific">Propionimicrobium lymphophilum ACS-093-V-SCH5</name>
    <dbReference type="NCBI Taxonomy" id="883161"/>
    <lineage>
        <taxon>Bacteria</taxon>
        <taxon>Bacillati</taxon>
        <taxon>Actinomycetota</taxon>
        <taxon>Actinomycetes</taxon>
        <taxon>Propionibacteriales</taxon>
        <taxon>Propionibacteriaceae</taxon>
        <taxon>Propionimicrobium</taxon>
    </lineage>
</organism>
<evidence type="ECO:0000313" key="10">
    <source>
        <dbReference type="EMBL" id="EPD33710.1"/>
    </source>
</evidence>
<dbReference type="UniPathway" id="UPA00253">
    <property type="reaction ID" value="UER00334"/>
</dbReference>
<evidence type="ECO:0000256" key="3">
    <source>
        <dbReference type="ARBA" id="ARBA00022598"/>
    </source>
</evidence>
<accession>S2W662</accession>
<evidence type="ECO:0000256" key="8">
    <source>
        <dbReference type="RuleBase" id="RU003811"/>
    </source>
</evidence>
<dbReference type="OrthoDB" id="9760188at2"/>
<dbReference type="InterPro" id="IPR014445">
    <property type="entry name" value="Gln-dep_NAD_synthase"/>
</dbReference>
<dbReference type="EC" id="6.3.5.1" evidence="7"/>
<keyword evidence="5 7" id="KW-0067">ATP-binding</keyword>
<feature type="domain" description="CN hydrolase" evidence="9">
    <location>
        <begin position="11"/>
        <end position="267"/>
    </location>
</feature>
<evidence type="ECO:0000256" key="6">
    <source>
        <dbReference type="ARBA" id="ARBA00023027"/>
    </source>
</evidence>
<dbReference type="InterPro" id="IPR003694">
    <property type="entry name" value="NAD_synthase"/>
</dbReference>
<dbReference type="Pfam" id="PF02540">
    <property type="entry name" value="NAD_synthase"/>
    <property type="match status" value="1"/>
</dbReference>
<evidence type="ECO:0000256" key="7">
    <source>
        <dbReference type="PIRNR" id="PIRNR006630"/>
    </source>
</evidence>
<dbReference type="InterPro" id="IPR036526">
    <property type="entry name" value="C-N_Hydrolase_sf"/>
</dbReference>
<dbReference type="InterPro" id="IPR014729">
    <property type="entry name" value="Rossmann-like_a/b/a_fold"/>
</dbReference>
<dbReference type="HOGENOM" id="CLU_025662_0_0_11"/>
<reference evidence="10 11" key="1">
    <citation type="submission" date="2013-04" db="EMBL/GenBank/DDBJ databases">
        <title>The Genome Sequence of Propionimicrobium lymphophilum ACS-093-V-SCH5.</title>
        <authorList>
            <consortium name="The Broad Institute Genomics Platform"/>
            <person name="Earl A."/>
            <person name="Ward D."/>
            <person name="Feldgarden M."/>
            <person name="Gevers D."/>
            <person name="Saerens B."/>
            <person name="Vaneechoutte M."/>
            <person name="Walker B."/>
            <person name="Young S."/>
            <person name="Zeng Q."/>
            <person name="Gargeya S."/>
            <person name="Fitzgerald M."/>
            <person name="Haas B."/>
            <person name="Abouelleil A."/>
            <person name="Allen A.W."/>
            <person name="Alvarado L."/>
            <person name="Arachchi H.M."/>
            <person name="Berlin A.M."/>
            <person name="Chapman S.B."/>
            <person name="Gainer-Dewar J."/>
            <person name="Goldberg J."/>
            <person name="Griggs A."/>
            <person name="Gujja S."/>
            <person name="Hansen M."/>
            <person name="Howarth C."/>
            <person name="Imamovic A."/>
            <person name="Ireland A."/>
            <person name="Larimer J."/>
            <person name="McCowan C."/>
            <person name="Murphy C."/>
            <person name="Pearson M."/>
            <person name="Poon T.W."/>
            <person name="Priest M."/>
            <person name="Roberts A."/>
            <person name="Saif S."/>
            <person name="Shea T."/>
            <person name="Sisk P."/>
            <person name="Sykes S."/>
            <person name="Wortman J."/>
            <person name="Nusbaum C."/>
            <person name="Birren B."/>
        </authorList>
    </citation>
    <scope>NUCLEOTIDE SEQUENCE [LARGE SCALE GENOMIC DNA]</scope>
    <source>
        <strain evidence="10 11">ACS-093-V-SCH5</strain>
    </source>
</reference>
<dbReference type="STRING" id="883161.HMPREF9306_00468"/>
<dbReference type="Gene3D" id="3.60.110.10">
    <property type="entry name" value="Carbon-nitrogen hydrolase"/>
    <property type="match status" value="1"/>
</dbReference>
<dbReference type="InterPro" id="IPR003010">
    <property type="entry name" value="C-N_Hydrolase"/>
</dbReference>
<keyword evidence="3 7" id="KW-0436">Ligase</keyword>
<dbReference type="PIRSF" id="PIRSF006630">
    <property type="entry name" value="NADS_GAT"/>
    <property type="match status" value="1"/>
</dbReference>
<evidence type="ECO:0000256" key="4">
    <source>
        <dbReference type="ARBA" id="ARBA00022741"/>
    </source>
</evidence>
<gene>
    <name evidence="10" type="ORF">HMPREF9306_00468</name>
</gene>
<dbReference type="FunFam" id="1.10.10.1140:FF:000001">
    <property type="entry name" value="Glutamine-dependent NAD(+) synthetase"/>
    <property type="match status" value="1"/>
</dbReference>
<comment type="catalytic activity">
    <reaction evidence="7">
        <text>deamido-NAD(+) + L-glutamine + ATP + H2O = L-glutamate + AMP + diphosphate + NAD(+) + H(+)</text>
        <dbReference type="Rhea" id="RHEA:24384"/>
        <dbReference type="ChEBI" id="CHEBI:15377"/>
        <dbReference type="ChEBI" id="CHEBI:15378"/>
        <dbReference type="ChEBI" id="CHEBI:29985"/>
        <dbReference type="ChEBI" id="CHEBI:30616"/>
        <dbReference type="ChEBI" id="CHEBI:33019"/>
        <dbReference type="ChEBI" id="CHEBI:57540"/>
        <dbReference type="ChEBI" id="CHEBI:58359"/>
        <dbReference type="ChEBI" id="CHEBI:58437"/>
        <dbReference type="ChEBI" id="CHEBI:456215"/>
        <dbReference type="EC" id="6.3.5.1"/>
    </reaction>
</comment>
<dbReference type="GO" id="GO:0003952">
    <property type="term" value="F:NAD+ synthase (glutamine-hydrolyzing) activity"/>
    <property type="evidence" value="ECO:0007669"/>
    <property type="project" value="UniProtKB-UniRule"/>
</dbReference>
<comment type="pathway">
    <text evidence="1 7">Cofactor biosynthesis; NAD(+) biosynthesis; NAD(+) from deamido-NAD(+) (L-Gln route): step 1/1.</text>
</comment>
<keyword evidence="11" id="KW-1185">Reference proteome</keyword>
<evidence type="ECO:0000256" key="1">
    <source>
        <dbReference type="ARBA" id="ARBA00005188"/>
    </source>
</evidence>
<protein>
    <recommendedName>
        <fullName evidence="7">Glutamine-dependent NAD(+) synthetase</fullName>
        <ecNumber evidence="7">6.3.5.1</ecNumber>
    </recommendedName>
    <alternativeName>
        <fullName evidence="7">NAD(+) synthase [glutamine-hydrolyzing]</fullName>
    </alternativeName>
</protein>
<dbReference type="InterPro" id="IPR022310">
    <property type="entry name" value="NAD/GMP_synthase"/>
</dbReference>
<dbReference type="GO" id="GO:0005524">
    <property type="term" value="F:ATP binding"/>
    <property type="evidence" value="ECO:0007669"/>
    <property type="project" value="UniProtKB-UniRule"/>
</dbReference>
<dbReference type="GO" id="GO:0005737">
    <property type="term" value="C:cytoplasm"/>
    <property type="evidence" value="ECO:0007669"/>
    <property type="project" value="InterPro"/>
</dbReference>
<dbReference type="RefSeq" id="WP_016455318.1">
    <property type="nucleotide sequence ID" value="NZ_KE150269.1"/>
</dbReference>
<dbReference type="GO" id="GO:0004359">
    <property type="term" value="F:glutaminase activity"/>
    <property type="evidence" value="ECO:0007669"/>
    <property type="project" value="InterPro"/>
</dbReference>
<dbReference type="Gene3D" id="3.40.50.620">
    <property type="entry name" value="HUPs"/>
    <property type="match status" value="1"/>
</dbReference>
<sequence>MNRNLYSQGFVRVGAYSPRIYLGQPKKNAEQVISVSKKASDEGVGLAVFPQLCLTGTSLGDLFTSNSMLSAVLDALEQIIEASRELLPVIVVGGPMAIGAKTYNCSFVVHRGSLIGVVPKRFLNAEEKRWFSVGEGLELFTEIFDEAVAVGSNFNVQAVDLPDFTISFSLDAPGVGADAASAVLSGATVLVWPSGAPAVADSFSRRRTAIAAESDRLSSAIVSAAPGLGESTSESAWSGGCLIAENGEVLAAKSGAKENAVTADVDLDLLVTTRRANDFAGRERANMASRQIELGAPSGDLGLQRSVPRQPFFPAGDESYAEIFELQASALETRLSAIGGSKVVLGVSGGLDSTHALLVAAETMDRAKRGRDEILTFTLPGFATTPHTKSNAQRLAEALGASFETIDIRPTAELILKNIGHPLDEYDVTFENVQAGVRTDYLFRIANQRGGIVLGTGDLSELALGWCTYGVGDQMSHYDINAGLPKTLMQQLVRWVIKTDRFGAKVSRVLQSILDTEITPELIPTAGDAKPQSTEGSIGPYNLHDFFLYWMLLGYEPTKIQFLAQHAWADASKGQWPDGFPESSKVEYSADEINRWLKVFLRRFTTQQFKRTASPSGPALLGGGSLSPRNGWVAPSDANAEVFLENLD</sequence>
<dbReference type="InterPro" id="IPR041856">
    <property type="entry name" value="NAD+_synth_C"/>
</dbReference>
<dbReference type="GO" id="GO:0009435">
    <property type="term" value="P:NAD+ biosynthetic process"/>
    <property type="evidence" value="ECO:0007669"/>
    <property type="project" value="UniProtKB-UniRule"/>
</dbReference>
<dbReference type="PROSITE" id="PS50263">
    <property type="entry name" value="CN_HYDROLASE"/>
    <property type="match status" value="1"/>
</dbReference>
<dbReference type="PANTHER" id="PTHR23090">
    <property type="entry name" value="NH 3 /GLUTAMINE-DEPENDENT NAD + SYNTHETASE"/>
    <property type="match status" value="1"/>
</dbReference>
<dbReference type="NCBIfam" id="NF002730">
    <property type="entry name" value="PRK02628.1"/>
    <property type="match status" value="1"/>
</dbReference>
<comment type="similarity">
    <text evidence="2 7">In the C-terminal section; belongs to the NAD synthetase family.</text>
</comment>
<comment type="similarity">
    <text evidence="8">Belongs to the NAD synthetase family.</text>
</comment>
<proteinExistence type="inferred from homology"/>
<dbReference type="SUPFAM" id="SSF56317">
    <property type="entry name" value="Carbon-nitrogen hydrolase"/>
    <property type="match status" value="1"/>
</dbReference>
<keyword evidence="6 7" id="KW-0520">NAD</keyword>
<name>S2W662_9ACTN</name>
<keyword evidence="4 7" id="KW-0547">Nucleotide-binding</keyword>
<evidence type="ECO:0000256" key="2">
    <source>
        <dbReference type="ARBA" id="ARBA00007145"/>
    </source>
</evidence>
<dbReference type="SUPFAM" id="SSF52402">
    <property type="entry name" value="Adenine nucleotide alpha hydrolases-like"/>
    <property type="match status" value="1"/>
</dbReference>
<dbReference type="EMBL" id="AGZR01000004">
    <property type="protein sequence ID" value="EPD33710.1"/>
    <property type="molecule type" value="Genomic_DNA"/>
</dbReference>